<keyword evidence="2" id="KW-1185">Reference proteome</keyword>
<protein>
    <submittedName>
        <fullName evidence="1">Uncharacterized protein</fullName>
    </submittedName>
</protein>
<sequence length="191" mass="20943">MKDLFISIFSAHCPLLSVGIRTFRLSIFRWKFTELWWRLLLCPVWFAKAIRGPGITAPIPRPFPPPTVADEGRPVANPRVLRVAGKGGGEAVHLVRPGPPIRHGPRASSLAAGRGPRCSSTVLGTRGSGRRWMRQVSGRGLMRSVSSWLMNCSDVGCSKSRMELKVHNQSANSNLPRCPPAWPFGRLSPGS</sequence>
<evidence type="ECO:0000313" key="1">
    <source>
        <dbReference type="EMBL" id="KAK0743378.1"/>
    </source>
</evidence>
<accession>A0AA40EQ20</accession>
<name>A0AA40EQ20_9PEZI</name>
<reference evidence="1" key="1">
    <citation type="submission" date="2023-06" db="EMBL/GenBank/DDBJ databases">
        <title>Genome-scale phylogeny and comparative genomics of the fungal order Sordariales.</title>
        <authorList>
            <consortium name="Lawrence Berkeley National Laboratory"/>
            <person name="Hensen N."/>
            <person name="Bonometti L."/>
            <person name="Westerberg I."/>
            <person name="Brannstrom I.O."/>
            <person name="Guillou S."/>
            <person name="Cros-Aarteil S."/>
            <person name="Calhoun S."/>
            <person name="Haridas S."/>
            <person name="Kuo A."/>
            <person name="Mondo S."/>
            <person name="Pangilinan J."/>
            <person name="Riley R."/>
            <person name="LaButti K."/>
            <person name="Andreopoulos B."/>
            <person name="Lipzen A."/>
            <person name="Chen C."/>
            <person name="Yanf M."/>
            <person name="Daum C."/>
            <person name="Ng V."/>
            <person name="Clum A."/>
            <person name="Steindorff A."/>
            <person name="Ohm R."/>
            <person name="Martin F."/>
            <person name="Silar P."/>
            <person name="Natvig D."/>
            <person name="Lalanne C."/>
            <person name="Gautier V."/>
            <person name="Ament-velasquez S.L."/>
            <person name="Kruys A."/>
            <person name="Hutchinson M.I."/>
            <person name="Powell A.J."/>
            <person name="Barry K."/>
            <person name="Miller A.N."/>
            <person name="Grigoriev I.V."/>
            <person name="Debuchy R."/>
            <person name="Gladieux P."/>
            <person name="Thoren M.H."/>
            <person name="Johannesson H."/>
        </authorList>
    </citation>
    <scope>NUCLEOTIDE SEQUENCE</scope>
    <source>
        <strain evidence="1">SMH3187-1</strain>
    </source>
</reference>
<dbReference type="EMBL" id="JAUKUD010000005">
    <property type="protein sequence ID" value="KAK0743378.1"/>
    <property type="molecule type" value="Genomic_DNA"/>
</dbReference>
<comment type="caution">
    <text evidence="1">The sequence shown here is derived from an EMBL/GenBank/DDBJ whole genome shotgun (WGS) entry which is preliminary data.</text>
</comment>
<organism evidence="1 2">
    <name type="scientific">Schizothecium vesticola</name>
    <dbReference type="NCBI Taxonomy" id="314040"/>
    <lineage>
        <taxon>Eukaryota</taxon>
        <taxon>Fungi</taxon>
        <taxon>Dikarya</taxon>
        <taxon>Ascomycota</taxon>
        <taxon>Pezizomycotina</taxon>
        <taxon>Sordariomycetes</taxon>
        <taxon>Sordariomycetidae</taxon>
        <taxon>Sordariales</taxon>
        <taxon>Schizotheciaceae</taxon>
        <taxon>Schizothecium</taxon>
    </lineage>
</organism>
<dbReference type="AlphaFoldDB" id="A0AA40EQ20"/>
<evidence type="ECO:0000313" key="2">
    <source>
        <dbReference type="Proteomes" id="UP001172155"/>
    </source>
</evidence>
<dbReference type="Proteomes" id="UP001172155">
    <property type="component" value="Unassembled WGS sequence"/>
</dbReference>
<proteinExistence type="predicted"/>
<gene>
    <name evidence="1" type="ORF">B0T18DRAFT_415093</name>
</gene>